<evidence type="ECO:0000256" key="8">
    <source>
        <dbReference type="ARBA" id="ARBA00023136"/>
    </source>
</evidence>
<dbReference type="InterPro" id="IPR000412">
    <property type="entry name" value="ABC_2_transport"/>
</dbReference>
<gene>
    <name evidence="11" type="ORF">EDX97_02080</name>
</gene>
<keyword evidence="3 9" id="KW-0813">Transport</keyword>
<evidence type="ECO:0000256" key="6">
    <source>
        <dbReference type="ARBA" id="ARBA00022692"/>
    </source>
</evidence>
<comment type="similarity">
    <text evidence="2 9">Belongs to the ABC-2 integral membrane protein family.</text>
</comment>
<comment type="subcellular location">
    <subcellularLocation>
        <location evidence="1">Cell inner membrane</location>
        <topology evidence="1">Multi-pass membrane protein</topology>
    </subcellularLocation>
    <subcellularLocation>
        <location evidence="9">Cell membrane</location>
        <topology evidence="9">Multi-pass membrane protein</topology>
    </subcellularLocation>
</comment>
<feature type="transmembrane region" description="Helical" evidence="9">
    <location>
        <begin position="230"/>
        <end position="251"/>
    </location>
</feature>
<evidence type="ECO:0000259" key="10">
    <source>
        <dbReference type="PROSITE" id="PS51012"/>
    </source>
</evidence>
<dbReference type="RefSeq" id="WP_128519530.1">
    <property type="nucleotide sequence ID" value="NZ_RJQC01000001.1"/>
</dbReference>
<sequence length="262" mass="29781">MKEIFKEIYNYRELLKTSIQKDIRGKYKASFLGVLWSFLNPLLQVIVYWIVFPYLFRAASIPNYLCYLVTGIIPWTFFTTVVNTSTTCINSNAGIIKKVYFPREILVLSCTLSAMVNFFISCIIILIFCLGTGAGISYHLIYLPLIAIIQAILCFGIGLILSAVNVYIRDIENIVSFVIQMGFYGTPIIYSLDMFQNASGILLGLIQWNPMTKLVYAYRDIFLYHQTPDFGALGSVLLLGVIVLVIGYWIFKKLEKGFAEEL</sequence>
<dbReference type="InterPro" id="IPR013525">
    <property type="entry name" value="ABC2_TM"/>
</dbReference>
<comment type="caution">
    <text evidence="11">The sequence shown here is derived from an EMBL/GenBank/DDBJ whole genome shotgun (WGS) entry which is preliminary data.</text>
</comment>
<feature type="transmembrane region" description="Helical" evidence="9">
    <location>
        <begin position="64"/>
        <end position="84"/>
    </location>
</feature>
<reference evidence="11 12" key="1">
    <citation type="submission" date="2018-11" db="EMBL/GenBank/DDBJ databases">
        <title>Clostridium sp. nov., a member of the family Erysipelotrichaceae isolated from pig faeces.</title>
        <authorList>
            <person name="Chang Y.-H."/>
        </authorList>
    </citation>
    <scope>NUCLEOTIDE SEQUENCE [LARGE SCALE GENOMIC DNA]</scope>
    <source>
        <strain evidence="11 12">YH-panp20</strain>
    </source>
</reference>
<evidence type="ECO:0000313" key="11">
    <source>
        <dbReference type="EMBL" id="RNM31371.1"/>
    </source>
</evidence>
<dbReference type="PROSITE" id="PS51012">
    <property type="entry name" value="ABC_TM2"/>
    <property type="match status" value="1"/>
</dbReference>
<evidence type="ECO:0000256" key="1">
    <source>
        <dbReference type="ARBA" id="ARBA00004429"/>
    </source>
</evidence>
<dbReference type="PRINTS" id="PR00164">
    <property type="entry name" value="ABC2TRNSPORT"/>
</dbReference>
<feature type="transmembrane region" description="Helical" evidence="9">
    <location>
        <begin position="174"/>
        <end position="192"/>
    </location>
</feature>
<keyword evidence="8 9" id="KW-0472">Membrane</keyword>
<dbReference type="GO" id="GO:0015920">
    <property type="term" value="P:lipopolysaccharide transport"/>
    <property type="evidence" value="ECO:0007669"/>
    <property type="project" value="TreeGrafter"/>
</dbReference>
<feature type="domain" description="ABC transmembrane type-2" evidence="10">
    <location>
        <begin position="32"/>
        <end position="254"/>
    </location>
</feature>
<evidence type="ECO:0000256" key="2">
    <source>
        <dbReference type="ARBA" id="ARBA00007783"/>
    </source>
</evidence>
<accession>A0A3N0I2X4</accession>
<evidence type="ECO:0000256" key="3">
    <source>
        <dbReference type="ARBA" id="ARBA00022448"/>
    </source>
</evidence>
<dbReference type="AlphaFoldDB" id="A0A3N0I2X4"/>
<proteinExistence type="inferred from homology"/>
<dbReference type="GO" id="GO:0043190">
    <property type="term" value="C:ATP-binding cassette (ABC) transporter complex"/>
    <property type="evidence" value="ECO:0007669"/>
    <property type="project" value="InterPro"/>
</dbReference>
<evidence type="ECO:0000256" key="7">
    <source>
        <dbReference type="ARBA" id="ARBA00022989"/>
    </source>
</evidence>
<dbReference type="PANTHER" id="PTHR30413">
    <property type="entry name" value="INNER MEMBRANE TRANSPORT PERMEASE"/>
    <property type="match status" value="1"/>
</dbReference>
<evidence type="ECO:0000256" key="5">
    <source>
        <dbReference type="ARBA" id="ARBA00022519"/>
    </source>
</evidence>
<dbReference type="PANTHER" id="PTHR30413:SF8">
    <property type="entry name" value="TRANSPORT PERMEASE PROTEIN"/>
    <property type="match status" value="1"/>
</dbReference>
<feature type="transmembrane region" description="Helical" evidence="9">
    <location>
        <begin position="140"/>
        <end position="167"/>
    </location>
</feature>
<evidence type="ECO:0000256" key="9">
    <source>
        <dbReference type="RuleBase" id="RU361157"/>
    </source>
</evidence>
<protein>
    <recommendedName>
        <fullName evidence="9">Transport permease protein</fullName>
    </recommendedName>
</protein>
<keyword evidence="5" id="KW-0997">Cell inner membrane</keyword>
<dbReference type="Proteomes" id="UP000276568">
    <property type="component" value="Unassembled WGS sequence"/>
</dbReference>
<evidence type="ECO:0000256" key="4">
    <source>
        <dbReference type="ARBA" id="ARBA00022475"/>
    </source>
</evidence>
<dbReference type="Pfam" id="PF01061">
    <property type="entry name" value="ABC2_membrane"/>
    <property type="match status" value="1"/>
</dbReference>
<dbReference type="OrthoDB" id="9794365at2"/>
<keyword evidence="6 9" id="KW-0812">Transmembrane</keyword>
<dbReference type="InterPro" id="IPR047817">
    <property type="entry name" value="ABC2_TM_bact-type"/>
</dbReference>
<keyword evidence="12" id="KW-1185">Reference proteome</keyword>
<feature type="transmembrane region" description="Helical" evidence="9">
    <location>
        <begin position="31"/>
        <end position="52"/>
    </location>
</feature>
<dbReference type="GO" id="GO:0140359">
    <property type="term" value="F:ABC-type transporter activity"/>
    <property type="evidence" value="ECO:0007669"/>
    <property type="project" value="InterPro"/>
</dbReference>
<keyword evidence="7 9" id="KW-1133">Transmembrane helix</keyword>
<organism evidence="11 12">
    <name type="scientific">Absicoccus porci</name>
    <dbReference type="NCBI Taxonomy" id="2486576"/>
    <lineage>
        <taxon>Bacteria</taxon>
        <taxon>Bacillati</taxon>
        <taxon>Bacillota</taxon>
        <taxon>Erysipelotrichia</taxon>
        <taxon>Erysipelotrichales</taxon>
        <taxon>Erysipelotrichaceae</taxon>
        <taxon>Absicoccus</taxon>
    </lineage>
</organism>
<keyword evidence="4 9" id="KW-1003">Cell membrane</keyword>
<feature type="transmembrane region" description="Helical" evidence="9">
    <location>
        <begin position="105"/>
        <end position="128"/>
    </location>
</feature>
<name>A0A3N0I2X4_9FIRM</name>
<dbReference type="EMBL" id="RJQC01000001">
    <property type="protein sequence ID" value="RNM31371.1"/>
    <property type="molecule type" value="Genomic_DNA"/>
</dbReference>
<evidence type="ECO:0000313" key="12">
    <source>
        <dbReference type="Proteomes" id="UP000276568"/>
    </source>
</evidence>